<evidence type="ECO:0000256" key="10">
    <source>
        <dbReference type="ARBA" id="ARBA00023125"/>
    </source>
</evidence>
<evidence type="ECO:0000256" key="14">
    <source>
        <dbReference type="ARBA" id="ARBA00029881"/>
    </source>
</evidence>
<keyword evidence="11" id="KW-0010">Activator</keyword>
<dbReference type="AlphaFoldDB" id="A0A4V3DBQ5"/>
<comment type="subcellular location">
    <subcellularLocation>
        <location evidence="1">Cytoplasm</location>
    </subcellularLocation>
</comment>
<dbReference type="PANTHER" id="PTHR32071">
    <property type="entry name" value="TRANSCRIPTIONAL REGULATORY PROTEIN"/>
    <property type="match status" value="1"/>
</dbReference>
<feature type="domain" description="Sigma-54 factor interaction" evidence="18">
    <location>
        <begin position="142"/>
        <end position="363"/>
    </location>
</feature>
<keyword evidence="8" id="KW-0902">Two-component regulatory system</keyword>
<evidence type="ECO:0000256" key="9">
    <source>
        <dbReference type="ARBA" id="ARBA00023015"/>
    </source>
</evidence>
<comment type="function">
    <text evidence="16">Member of the two-component regulatory system NtrB/NtrC, which controls expression of the nitrogen-regulated (ntr) genes in response to nitrogen limitation. Phosphorylated NtrC binds directly to DNA and stimulates the formation of open promoter-sigma54-RNA polymerase complexes.</text>
</comment>
<protein>
    <recommendedName>
        <fullName evidence="2">DNA-binding transcriptional regulator NtrC</fullName>
    </recommendedName>
    <alternativeName>
        <fullName evidence="14">Nitrogen regulation protein NR(I)</fullName>
    </alternativeName>
    <alternativeName>
        <fullName evidence="15">Nitrogen regulator I</fullName>
    </alternativeName>
</protein>
<gene>
    <name evidence="20" type="ORF">ATL17_1431</name>
</gene>
<dbReference type="InterPro" id="IPR058031">
    <property type="entry name" value="AAA_lid_NorR"/>
</dbReference>
<dbReference type="Pfam" id="PF25601">
    <property type="entry name" value="AAA_lid_14"/>
    <property type="match status" value="1"/>
</dbReference>
<evidence type="ECO:0000256" key="15">
    <source>
        <dbReference type="ARBA" id="ARBA00031910"/>
    </source>
</evidence>
<evidence type="ECO:0000259" key="18">
    <source>
        <dbReference type="PROSITE" id="PS50045"/>
    </source>
</evidence>
<dbReference type="InterPro" id="IPR002078">
    <property type="entry name" value="Sigma_54_int"/>
</dbReference>
<dbReference type="CDD" id="cd00009">
    <property type="entry name" value="AAA"/>
    <property type="match status" value="1"/>
</dbReference>
<reference evidence="20 21" key="1">
    <citation type="submission" date="2019-03" db="EMBL/GenBank/DDBJ databases">
        <title>Genomic Encyclopedia of Type Strains, Phase III (KMG-III): the genomes of soil and plant-associated and newly described type strains.</title>
        <authorList>
            <person name="Whitman W."/>
        </authorList>
    </citation>
    <scope>NUCLEOTIDE SEQUENCE [LARGE SCALE GENOMIC DNA]</scope>
    <source>
        <strain evidence="20 21">CGMCC 1.7002</strain>
    </source>
</reference>
<dbReference type="GO" id="GO:0006355">
    <property type="term" value="P:regulation of DNA-templated transcription"/>
    <property type="evidence" value="ECO:0007669"/>
    <property type="project" value="InterPro"/>
</dbReference>
<dbReference type="SUPFAM" id="SSF46689">
    <property type="entry name" value="Homeodomain-like"/>
    <property type="match status" value="1"/>
</dbReference>
<dbReference type="InterPro" id="IPR009057">
    <property type="entry name" value="Homeodomain-like_sf"/>
</dbReference>
<accession>A0A4V3DBQ5</accession>
<evidence type="ECO:0000256" key="8">
    <source>
        <dbReference type="ARBA" id="ARBA00023012"/>
    </source>
</evidence>
<dbReference type="Gene3D" id="3.40.50.2300">
    <property type="match status" value="1"/>
</dbReference>
<evidence type="ECO:0000256" key="12">
    <source>
        <dbReference type="ARBA" id="ARBA00023163"/>
    </source>
</evidence>
<dbReference type="Gene3D" id="1.10.8.60">
    <property type="match status" value="1"/>
</dbReference>
<dbReference type="PROSITE" id="PS50110">
    <property type="entry name" value="RESPONSE_REGULATORY"/>
    <property type="match status" value="1"/>
</dbReference>
<dbReference type="SMART" id="SM00448">
    <property type="entry name" value="REC"/>
    <property type="match status" value="1"/>
</dbReference>
<evidence type="ECO:0000256" key="17">
    <source>
        <dbReference type="PROSITE-ProRule" id="PRU00169"/>
    </source>
</evidence>
<evidence type="ECO:0000256" key="3">
    <source>
        <dbReference type="ARBA" id="ARBA00022490"/>
    </source>
</evidence>
<keyword evidence="13" id="KW-0535">Nitrogen fixation</keyword>
<keyword evidence="10 20" id="KW-0238">DNA-binding</keyword>
<dbReference type="InterPro" id="IPR011006">
    <property type="entry name" value="CheY-like_superfamily"/>
</dbReference>
<evidence type="ECO:0000313" key="21">
    <source>
        <dbReference type="Proteomes" id="UP000295391"/>
    </source>
</evidence>
<dbReference type="RefSeq" id="WP_133572035.1">
    <property type="nucleotide sequence ID" value="NZ_SNYR01000001.1"/>
</dbReference>
<name>A0A4V3DBQ5_9HYPH</name>
<sequence length="485" mass="53940">MANILVIDDDPIQCRLSEEMLKAHGYEPIIAQSGAEGLAILESQNIQAVILDLVMPEMDGMTVLSEMREQGFTMPVIVQTAHPDIENIVSAIRLGATDFFSKPISQERLVISLQNALKRFDLENCLRTETHRHKGALSFKDMAAISPAMQKSITHGEKAAATQIPVLIEGEAGTGRDMMARAIHHHAKRSGKPFIALNCSTIDTDELDEMLFGSLESGKKNAFEQAQGGTLYLDEIGALSLELQGKLLALFTEKKLSTSADDFAPYDVRLICATSKRLLNLTKQKHFREDLYYRLNIFPIYMPPLRDRVEDIEALANHFITKFSVAEGRRIEGCTTETIDMLCQYEWPGNVRQLENAIYRAILLTEDGRLTPNEFPQIQTSLQGAEKLRAALKSMSPQVTPDHIDAATSSITPLKPAKKPAKDRFLTEEGRVNNLAQVEKELIEFALKKHNGKMSAVARALGIGRSTLYRKLKEYGLDSDQSNAA</sequence>
<dbReference type="PRINTS" id="PR01590">
    <property type="entry name" value="HTHFIS"/>
</dbReference>
<keyword evidence="3" id="KW-0963">Cytoplasm</keyword>
<dbReference type="Pfam" id="PF00072">
    <property type="entry name" value="Response_reg"/>
    <property type="match status" value="1"/>
</dbReference>
<evidence type="ECO:0000259" key="19">
    <source>
        <dbReference type="PROSITE" id="PS50110"/>
    </source>
</evidence>
<dbReference type="OrthoDB" id="9802388at2"/>
<feature type="domain" description="Response regulatory" evidence="19">
    <location>
        <begin position="3"/>
        <end position="117"/>
    </location>
</feature>
<dbReference type="GO" id="GO:0005524">
    <property type="term" value="F:ATP binding"/>
    <property type="evidence" value="ECO:0007669"/>
    <property type="project" value="UniProtKB-KW"/>
</dbReference>
<dbReference type="InterPro" id="IPR027417">
    <property type="entry name" value="P-loop_NTPase"/>
</dbReference>
<feature type="modified residue" description="4-aspartylphosphate" evidence="17">
    <location>
        <position position="52"/>
    </location>
</feature>
<dbReference type="EMBL" id="SNYR01000001">
    <property type="protein sequence ID" value="TDQ67418.1"/>
    <property type="molecule type" value="Genomic_DNA"/>
</dbReference>
<keyword evidence="5 17" id="KW-0597">Phosphoprotein</keyword>
<dbReference type="Pfam" id="PF00158">
    <property type="entry name" value="Sigma54_activat"/>
    <property type="match status" value="1"/>
</dbReference>
<dbReference type="SUPFAM" id="SSF52172">
    <property type="entry name" value="CheY-like"/>
    <property type="match status" value="1"/>
</dbReference>
<dbReference type="InterPro" id="IPR002197">
    <property type="entry name" value="HTH_Fis"/>
</dbReference>
<dbReference type="Proteomes" id="UP000295391">
    <property type="component" value="Unassembled WGS sequence"/>
</dbReference>
<dbReference type="SMART" id="SM00382">
    <property type="entry name" value="AAA"/>
    <property type="match status" value="1"/>
</dbReference>
<evidence type="ECO:0000313" key="20">
    <source>
        <dbReference type="EMBL" id="TDQ67418.1"/>
    </source>
</evidence>
<dbReference type="GO" id="GO:0000160">
    <property type="term" value="P:phosphorelay signal transduction system"/>
    <property type="evidence" value="ECO:0007669"/>
    <property type="project" value="UniProtKB-KW"/>
</dbReference>
<evidence type="ECO:0000256" key="16">
    <source>
        <dbReference type="ARBA" id="ARBA00043886"/>
    </source>
</evidence>
<dbReference type="PROSITE" id="PS00688">
    <property type="entry name" value="SIGMA54_INTERACT_3"/>
    <property type="match status" value="1"/>
</dbReference>
<dbReference type="InterPro" id="IPR001789">
    <property type="entry name" value="Sig_transdc_resp-reg_receiver"/>
</dbReference>
<evidence type="ECO:0000256" key="5">
    <source>
        <dbReference type="ARBA" id="ARBA00022553"/>
    </source>
</evidence>
<dbReference type="SUPFAM" id="SSF52540">
    <property type="entry name" value="P-loop containing nucleoside triphosphate hydrolases"/>
    <property type="match status" value="1"/>
</dbReference>
<evidence type="ECO:0000256" key="2">
    <source>
        <dbReference type="ARBA" id="ARBA00019059"/>
    </source>
</evidence>
<dbReference type="Pfam" id="PF02954">
    <property type="entry name" value="HTH_8"/>
    <property type="match status" value="1"/>
</dbReference>
<comment type="caution">
    <text evidence="20">The sequence shown here is derived from an EMBL/GenBank/DDBJ whole genome shotgun (WGS) entry which is preliminary data.</text>
</comment>
<evidence type="ECO:0000256" key="6">
    <source>
        <dbReference type="ARBA" id="ARBA00022741"/>
    </source>
</evidence>
<dbReference type="InterPro" id="IPR025944">
    <property type="entry name" value="Sigma_54_int_dom_CS"/>
</dbReference>
<dbReference type="Gene3D" id="3.40.50.300">
    <property type="entry name" value="P-loop containing nucleotide triphosphate hydrolases"/>
    <property type="match status" value="1"/>
</dbReference>
<dbReference type="Gene3D" id="1.10.10.60">
    <property type="entry name" value="Homeodomain-like"/>
    <property type="match status" value="1"/>
</dbReference>
<proteinExistence type="predicted"/>
<evidence type="ECO:0000256" key="1">
    <source>
        <dbReference type="ARBA" id="ARBA00004496"/>
    </source>
</evidence>
<keyword evidence="4" id="KW-0678">Repressor</keyword>
<dbReference type="InterPro" id="IPR003593">
    <property type="entry name" value="AAA+_ATPase"/>
</dbReference>
<keyword evidence="9" id="KW-0805">Transcription regulation</keyword>
<keyword evidence="6" id="KW-0547">Nucleotide-binding</keyword>
<dbReference type="GO" id="GO:0005737">
    <property type="term" value="C:cytoplasm"/>
    <property type="evidence" value="ECO:0007669"/>
    <property type="project" value="UniProtKB-SubCell"/>
</dbReference>
<dbReference type="PROSITE" id="PS50045">
    <property type="entry name" value="SIGMA54_INTERACT_4"/>
    <property type="match status" value="1"/>
</dbReference>
<keyword evidence="21" id="KW-1185">Reference proteome</keyword>
<evidence type="ECO:0000256" key="13">
    <source>
        <dbReference type="ARBA" id="ARBA00023231"/>
    </source>
</evidence>
<evidence type="ECO:0000256" key="4">
    <source>
        <dbReference type="ARBA" id="ARBA00022491"/>
    </source>
</evidence>
<keyword evidence="12" id="KW-0804">Transcription</keyword>
<organism evidence="20 21">
    <name type="scientific">Maritalea mobilis</name>
    <dbReference type="NCBI Taxonomy" id="483324"/>
    <lineage>
        <taxon>Bacteria</taxon>
        <taxon>Pseudomonadati</taxon>
        <taxon>Pseudomonadota</taxon>
        <taxon>Alphaproteobacteria</taxon>
        <taxon>Hyphomicrobiales</taxon>
        <taxon>Devosiaceae</taxon>
        <taxon>Maritalea</taxon>
    </lineage>
</organism>
<dbReference type="GO" id="GO:0043565">
    <property type="term" value="F:sequence-specific DNA binding"/>
    <property type="evidence" value="ECO:0007669"/>
    <property type="project" value="InterPro"/>
</dbReference>
<evidence type="ECO:0000256" key="7">
    <source>
        <dbReference type="ARBA" id="ARBA00022840"/>
    </source>
</evidence>
<dbReference type="PANTHER" id="PTHR32071:SF95">
    <property type="entry name" value="DNA-BINDING TRANSCRIPTIONAL REGULATOR NTRC"/>
    <property type="match status" value="1"/>
</dbReference>
<evidence type="ECO:0000256" key="11">
    <source>
        <dbReference type="ARBA" id="ARBA00023159"/>
    </source>
</evidence>
<keyword evidence="7" id="KW-0067">ATP-binding</keyword>